<dbReference type="RefSeq" id="XP_064726275.1">
    <property type="nucleotide sequence ID" value="XM_064878167.1"/>
</dbReference>
<dbReference type="InterPro" id="IPR025061">
    <property type="entry name" value="Diedel"/>
</dbReference>
<dbReference type="InterPro" id="IPR018247">
    <property type="entry name" value="EF_Hand_1_Ca_BS"/>
</dbReference>
<dbReference type="InterPro" id="IPR011992">
    <property type="entry name" value="EF-hand-dom_pair"/>
</dbReference>
<evidence type="ECO:0000313" key="5">
    <source>
        <dbReference type="Proteomes" id="UP001334248"/>
    </source>
</evidence>
<dbReference type="Pfam" id="PF13164">
    <property type="entry name" value="Diedel"/>
    <property type="match status" value="1"/>
</dbReference>
<dbReference type="EMBL" id="JAVHJV010000014">
    <property type="protein sequence ID" value="KAK5938185.1"/>
    <property type="molecule type" value="Genomic_DNA"/>
</dbReference>
<dbReference type="CDD" id="cd00051">
    <property type="entry name" value="EFh"/>
    <property type="match status" value="1"/>
</dbReference>
<feature type="chain" id="PRO_5047206755" description="EF-hand domain-containing protein" evidence="2">
    <location>
        <begin position="23"/>
        <end position="149"/>
    </location>
</feature>
<dbReference type="PROSITE" id="PS00018">
    <property type="entry name" value="EF_HAND_1"/>
    <property type="match status" value="1"/>
</dbReference>
<dbReference type="Proteomes" id="UP001334248">
    <property type="component" value="Unassembled WGS sequence"/>
</dbReference>
<keyword evidence="5" id="KW-1185">Reference proteome</keyword>
<accession>A0ABR0RC45</accession>
<evidence type="ECO:0000313" key="4">
    <source>
        <dbReference type="EMBL" id="KAK5938185.1"/>
    </source>
</evidence>
<sequence>MFATKALTVALGLLTAILQVNAKCCNRETDNYGDHICEDGKTHEGYCCGVGKCNIFCCACEDADCWGADSKLAGRASTFDAVADIAASRAMFADVNVANNGALSLDEYLGWANSSHGEGKVDEAIAYFHQFDANGDGFVSFDEMHVAAK</sequence>
<dbReference type="PROSITE" id="PS50222">
    <property type="entry name" value="EF_HAND_2"/>
    <property type="match status" value="1"/>
</dbReference>
<dbReference type="SUPFAM" id="SSF47473">
    <property type="entry name" value="EF-hand"/>
    <property type="match status" value="1"/>
</dbReference>
<reference evidence="4 5" key="1">
    <citation type="journal article" date="2023" name="Res Sq">
        <title>Genomic and morphological characterization of Knufia obscura isolated from the Mars 2020 spacecraft assembly facility.</title>
        <authorList>
            <person name="Chander A.M."/>
            <person name="Teixeira M.M."/>
            <person name="Singh N.K."/>
            <person name="Williams M.P."/>
            <person name="Parker C.W."/>
            <person name="Leo P."/>
            <person name="Stajich J.E."/>
            <person name="Torok T."/>
            <person name="Tighe S."/>
            <person name="Mason C.E."/>
            <person name="Venkateswaran K."/>
        </authorList>
    </citation>
    <scope>NUCLEOTIDE SEQUENCE [LARGE SCALE GENOMIC DNA]</scope>
    <source>
        <strain evidence="4 5">CCFEE 5817</strain>
    </source>
</reference>
<evidence type="ECO:0000256" key="1">
    <source>
        <dbReference type="ARBA" id="ARBA00022837"/>
    </source>
</evidence>
<evidence type="ECO:0000259" key="3">
    <source>
        <dbReference type="PROSITE" id="PS50222"/>
    </source>
</evidence>
<dbReference type="Pfam" id="PF13202">
    <property type="entry name" value="EF-hand_5"/>
    <property type="match status" value="1"/>
</dbReference>
<keyword evidence="2" id="KW-0732">Signal</keyword>
<feature type="signal peptide" evidence="2">
    <location>
        <begin position="1"/>
        <end position="22"/>
    </location>
</feature>
<organism evidence="4 5">
    <name type="scientific">Knufia obscura</name>
    <dbReference type="NCBI Taxonomy" id="1635080"/>
    <lineage>
        <taxon>Eukaryota</taxon>
        <taxon>Fungi</taxon>
        <taxon>Dikarya</taxon>
        <taxon>Ascomycota</taxon>
        <taxon>Pezizomycotina</taxon>
        <taxon>Eurotiomycetes</taxon>
        <taxon>Chaetothyriomycetidae</taxon>
        <taxon>Chaetothyriales</taxon>
        <taxon>Trichomeriaceae</taxon>
        <taxon>Knufia</taxon>
    </lineage>
</organism>
<keyword evidence="1" id="KW-0106">Calcium</keyword>
<protein>
    <recommendedName>
        <fullName evidence="3">EF-hand domain-containing protein</fullName>
    </recommendedName>
</protein>
<evidence type="ECO:0000256" key="2">
    <source>
        <dbReference type="SAM" id="SignalP"/>
    </source>
</evidence>
<dbReference type="InterPro" id="IPR002048">
    <property type="entry name" value="EF_hand_dom"/>
</dbReference>
<feature type="domain" description="EF-hand" evidence="3">
    <location>
        <begin position="119"/>
        <end position="149"/>
    </location>
</feature>
<dbReference type="Gene3D" id="3.30.70.2800">
    <property type="match status" value="1"/>
</dbReference>
<comment type="caution">
    <text evidence="4">The sequence shown here is derived from an EMBL/GenBank/DDBJ whole genome shotgun (WGS) entry which is preliminary data.</text>
</comment>
<name>A0ABR0RC45_9EURO</name>
<gene>
    <name evidence="4" type="ORF">PMZ80_009774</name>
</gene>
<dbReference type="Gene3D" id="1.10.238.10">
    <property type="entry name" value="EF-hand"/>
    <property type="match status" value="1"/>
</dbReference>
<dbReference type="GeneID" id="90003223"/>
<proteinExistence type="predicted"/>